<feature type="compositionally biased region" description="Basic and acidic residues" evidence="1">
    <location>
        <begin position="231"/>
        <end position="240"/>
    </location>
</feature>
<feature type="region of interest" description="Disordered" evidence="1">
    <location>
        <begin position="282"/>
        <end position="428"/>
    </location>
</feature>
<feature type="region of interest" description="Disordered" evidence="1">
    <location>
        <begin position="226"/>
        <end position="246"/>
    </location>
</feature>
<sequence length="428" mass="44874">MTRMPAIVLKRLRCGGRRDDSIASRVRRRRVHIATRTEAHVMQQDPVVVSEDDMGDHPTSLAREESGAVVNRPRSPEPAVGTAEETQLHRMPSTDVVTGADGAPRAEVAPAGVGLEDGEAPPPPTIGGGLEDGEVAHTPACAQDGLESLRYSREEVARALASCGYRTEDIRDTLAGYPDRLQQGVRLHCPLGSLPRTDELLAIDAALAGLPKISIMISPSLRDVAPPKAAPLDETHHNTESDAIGGDTRLHTSEVRSSHASFHVGGPWAVEQGLADEVARNRRGGPRVAAQRSLEESLEAASVDHVAPGGRGSQDFSDGGSLVPTRAAGQQAEPHPGPTEATEAQVPGVVRSGGREGAGRDLAQPRSAVDGQPVGGDSEHGGSSTTHLAAGGPIAHGVRGGHAGDPRPHLPGIYPPPPHPPRRRPRRP</sequence>
<feature type="region of interest" description="Disordered" evidence="1">
    <location>
        <begin position="37"/>
        <end position="88"/>
    </location>
</feature>
<comment type="caution">
    <text evidence="2">The sequence shown here is derived from an EMBL/GenBank/DDBJ whole genome shotgun (WGS) entry which is preliminary data.</text>
</comment>
<name>A0A388MDQ1_CHABU</name>
<organism evidence="2 3">
    <name type="scientific">Chara braunii</name>
    <name type="common">Braun's stonewort</name>
    <dbReference type="NCBI Taxonomy" id="69332"/>
    <lineage>
        <taxon>Eukaryota</taxon>
        <taxon>Viridiplantae</taxon>
        <taxon>Streptophyta</taxon>
        <taxon>Charophyceae</taxon>
        <taxon>Charales</taxon>
        <taxon>Characeae</taxon>
        <taxon>Chara</taxon>
    </lineage>
</organism>
<dbReference type="Proteomes" id="UP000265515">
    <property type="component" value="Unassembled WGS sequence"/>
</dbReference>
<dbReference type="EMBL" id="BFEA01001101">
    <property type="protein sequence ID" value="GBG92633.1"/>
    <property type="molecule type" value="Genomic_DNA"/>
</dbReference>
<feature type="region of interest" description="Disordered" evidence="1">
    <location>
        <begin position="112"/>
        <end position="135"/>
    </location>
</feature>
<evidence type="ECO:0000313" key="2">
    <source>
        <dbReference type="EMBL" id="GBG92633.1"/>
    </source>
</evidence>
<keyword evidence="3" id="KW-1185">Reference proteome</keyword>
<dbReference type="Gramene" id="GBG92633">
    <property type="protein sequence ID" value="GBG92633"/>
    <property type="gene ID" value="CBR_g56577"/>
</dbReference>
<gene>
    <name evidence="2" type="ORF">CBR_g56577</name>
</gene>
<reference evidence="2 3" key="1">
    <citation type="journal article" date="2018" name="Cell">
        <title>The Chara Genome: Secondary Complexity and Implications for Plant Terrestrialization.</title>
        <authorList>
            <person name="Nishiyama T."/>
            <person name="Sakayama H."/>
            <person name="Vries J.D."/>
            <person name="Buschmann H."/>
            <person name="Saint-Marcoux D."/>
            <person name="Ullrich K.K."/>
            <person name="Haas F.B."/>
            <person name="Vanderstraeten L."/>
            <person name="Becker D."/>
            <person name="Lang D."/>
            <person name="Vosolsobe S."/>
            <person name="Rombauts S."/>
            <person name="Wilhelmsson P.K.I."/>
            <person name="Janitza P."/>
            <person name="Kern R."/>
            <person name="Heyl A."/>
            <person name="Rumpler F."/>
            <person name="Villalobos L.I.A.C."/>
            <person name="Clay J.M."/>
            <person name="Skokan R."/>
            <person name="Toyoda A."/>
            <person name="Suzuki Y."/>
            <person name="Kagoshima H."/>
            <person name="Schijlen E."/>
            <person name="Tajeshwar N."/>
            <person name="Catarino B."/>
            <person name="Hetherington A.J."/>
            <person name="Saltykova A."/>
            <person name="Bonnot C."/>
            <person name="Breuninger H."/>
            <person name="Symeonidi A."/>
            <person name="Radhakrishnan G.V."/>
            <person name="Van Nieuwerburgh F."/>
            <person name="Deforce D."/>
            <person name="Chang C."/>
            <person name="Karol K.G."/>
            <person name="Hedrich R."/>
            <person name="Ulvskov P."/>
            <person name="Glockner G."/>
            <person name="Delwiche C.F."/>
            <person name="Petrasek J."/>
            <person name="Van de Peer Y."/>
            <person name="Friml J."/>
            <person name="Beilby M."/>
            <person name="Dolan L."/>
            <person name="Kohara Y."/>
            <person name="Sugano S."/>
            <person name="Fujiyama A."/>
            <person name="Delaux P.-M."/>
            <person name="Quint M."/>
            <person name="TheiBen G."/>
            <person name="Hagemann M."/>
            <person name="Harholt J."/>
            <person name="Dunand C."/>
            <person name="Zachgo S."/>
            <person name="Langdale J."/>
            <person name="Maumus F."/>
            <person name="Straeten D.V.D."/>
            <person name="Gould S.B."/>
            <person name="Rensing S.A."/>
        </authorList>
    </citation>
    <scope>NUCLEOTIDE SEQUENCE [LARGE SCALE GENOMIC DNA]</scope>
    <source>
        <strain evidence="2 3">S276</strain>
    </source>
</reference>
<evidence type="ECO:0000313" key="3">
    <source>
        <dbReference type="Proteomes" id="UP000265515"/>
    </source>
</evidence>
<dbReference type="AlphaFoldDB" id="A0A388MDQ1"/>
<evidence type="ECO:0000256" key="1">
    <source>
        <dbReference type="SAM" id="MobiDB-lite"/>
    </source>
</evidence>
<accession>A0A388MDQ1</accession>
<proteinExistence type="predicted"/>
<protein>
    <submittedName>
        <fullName evidence="2">Uncharacterized protein</fullName>
    </submittedName>
</protein>